<accession>A0A645DFP5</accession>
<dbReference type="AlphaFoldDB" id="A0A645DFP5"/>
<organism evidence="1">
    <name type="scientific">bioreactor metagenome</name>
    <dbReference type="NCBI Taxonomy" id="1076179"/>
    <lineage>
        <taxon>unclassified sequences</taxon>
        <taxon>metagenomes</taxon>
        <taxon>ecological metagenomes</taxon>
    </lineage>
</organism>
<sequence length="121" mass="12535">MIGAVPLTAVSARDRPIGQFYGVMGFSGQGGYDNGHGSGAAAALSDGAGSAVHLVRPVLIKLVIINHLHAAVREYDSFITLSAALNIILLINTDVLVIAVIDLQVLDGGQLITHCPFCKNG</sequence>
<name>A0A645DFP5_9ZZZZ</name>
<evidence type="ECO:0000313" key="1">
    <source>
        <dbReference type="EMBL" id="MPM87402.1"/>
    </source>
</evidence>
<proteinExistence type="predicted"/>
<dbReference type="EMBL" id="VSSQ01035229">
    <property type="protein sequence ID" value="MPM87402.1"/>
    <property type="molecule type" value="Genomic_DNA"/>
</dbReference>
<reference evidence="1" key="1">
    <citation type="submission" date="2019-08" db="EMBL/GenBank/DDBJ databases">
        <authorList>
            <person name="Kucharzyk K."/>
            <person name="Murdoch R.W."/>
            <person name="Higgins S."/>
            <person name="Loffler F."/>
        </authorList>
    </citation>
    <scope>NUCLEOTIDE SEQUENCE</scope>
</reference>
<protein>
    <submittedName>
        <fullName evidence="1">Uncharacterized protein</fullName>
    </submittedName>
</protein>
<comment type="caution">
    <text evidence="1">The sequence shown here is derived from an EMBL/GenBank/DDBJ whole genome shotgun (WGS) entry which is preliminary data.</text>
</comment>
<gene>
    <name evidence="1" type="ORF">SDC9_134498</name>
</gene>